<organism evidence="2 3">
    <name type="scientific">Cupriavidus basilensis</name>
    <dbReference type="NCBI Taxonomy" id="68895"/>
    <lineage>
        <taxon>Bacteria</taxon>
        <taxon>Pseudomonadati</taxon>
        <taxon>Pseudomonadota</taxon>
        <taxon>Betaproteobacteria</taxon>
        <taxon>Burkholderiales</taxon>
        <taxon>Burkholderiaceae</taxon>
        <taxon>Cupriavidus</taxon>
    </lineage>
</organism>
<protein>
    <submittedName>
        <fullName evidence="2">Type-F conjugative transfer system pilin assembly protein TrbC</fullName>
    </submittedName>
</protein>
<dbReference type="Pfam" id="PF09673">
    <property type="entry name" value="TrbC_Ftype"/>
    <property type="match status" value="1"/>
</dbReference>
<dbReference type="NCBIfam" id="TIGR02742">
    <property type="entry name" value="TrbC_Ftype"/>
    <property type="match status" value="1"/>
</dbReference>
<keyword evidence="3" id="KW-1185">Reference proteome</keyword>
<name>A0ABT6ALK3_9BURK</name>
<accession>A0ABT6ALK3</accession>
<dbReference type="InterPro" id="IPR019106">
    <property type="entry name" value="T4SS_TrbC"/>
</dbReference>
<keyword evidence="1" id="KW-0732">Signal</keyword>
<feature type="chain" id="PRO_5045328823" evidence="1">
    <location>
        <begin position="27"/>
        <end position="256"/>
    </location>
</feature>
<reference evidence="2 3" key="1">
    <citation type="submission" date="2023-03" db="EMBL/GenBank/DDBJ databases">
        <title>Draft assemblies of triclosan tolerant bacteria isolated from returned activated sludge.</title>
        <authorList>
            <person name="Van Hamelsveld S."/>
        </authorList>
    </citation>
    <scope>NUCLEOTIDE SEQUENCE [LARGE SCALE GENOMIC DNA]</scope>
    <source>
        <strain evidence="2 3">GW210010_S58</strain>
    </source>
</reference>
<dbReference type="RefSeq" id="WP_276264802.1">
    <property type="nucleotide sequence ID" value="NZ_JARJLM010000184.1"/>
</dbReference>
<evidence type="ECO:0000313" key="3">
    <source>
        <dbReference type="Proteomes" id="UP001216674"/>
    </source>
</evidence>
<sequence>MWATDRLPLPSAVVVALLGMATLCLAAPPTQPPSPPTATVTDADIERVRRETPTVTEEDIARARDKYLAPADDKLAPGRSIPKIEALPLPAHGQAIDLEALARGYAAQSDAQAQAQGMAGGPGLFVFVSLAMPPATLQRLFDQAARARATLVIRGLREGSLRATVAQVQALIGQRQVGVQIDPQAFDRFAIQRVPAFVLVREGTRPLSCAAGSCAPDDAYLRTTGDVSLDYALEFMQRSAPTYRKDADVFLRRLRG</sequence>
<dbReference type="InterPro" id="IPR014113">
    <property type="entry name" value="T4SS_TrbC_subgr"/>
</dbReference>
<proteinExistence type="predicted"/>
<evidence type="ECO:0000313" key="2">
    <source>
        <dbReference type="EMBL" id="MDF3833461.1"/>
    </source>
</evidence>
<gene>
    <name evidence="2" type="primary">trbC</name>
    <name evidence="2" type="ORF">P3W85_10945</name>
</gene>
<evidence type="ECO:0000256" key="1">
    <source>
        <dbReference type="SAM" id="SignalP"/>
    </source>
</evidence>
<feature type="signal peptide" evidence="1">
    <location>
        <begin position="1"/>
        <end position="26"/>
    </location>
</feature>
<dbReference type="Proteomes" id="UP001216674">
    <property type="component" value="Unassembled WGS sequence"/>
</dbReference>
<dbReference type="EMBL" id="JARJLM010000184">
    <property type="protein sequence ID" value="MDF3833461.1"/>
    <property type="molecule type" value="Genomic_DNA"/>
</dbReference>
<comment type="caution">
    <text evidence="2">The sequence shown here is derived from an EMBL/GenBank/DDBJ whole genome shotgun (WGS) entry which is preliminary data.</text>
</comment>